<protein>
    <submittedName>
        <fullName evidence="4">ABC transporter inner membrane subunit</fullName>
    </submittedName>
</protein>
<evidence type="ECO:0000256" key="2">
    <source>
        <dbReference type="RuleBase" id="RU362044"/>
    </source>
</evidence>
<comment type="caution">
    <text evidence="4">The sequence shown here is derived from an EMBL/GenBank/DDBJ whole genome shotgun (WGS) entry which is preliminary data.</text>
</comment>
<dbReference type="RefSeq" id="WP_188642464.1">
    <property type="nucleotide sequence ID" value="NZ_BMID01000001.1"/>
</dbReference>
<feature type="transmembrane region" description="Helical" evidence="2">
    <location>
        <begin position="162"/>
        <end position="182"/>
    </location>
</feature>
<organism evidence="4 5">
    <name type="scientific">Blastomonas marina</name>
    <dbReference type="NCBI Taxonomy" id="1867408"/>
    <lineage>
        <taxon>Bacteria</taxon>
        <taxon>Pseudomonadati</taxon>
        <taxon>Pseudomonadota</taxon>
        <taxon>Alphaproteobacteria</taxon>
        <taxon>Sphingomonadales</taxon>
        <taxon>Sphingomonadaceae</taxon>
        <taxon>Blastomonas</taxon>
    </lineage>
</organism>
<feature type="compositionally biased region" description="Basic and acidic residues" evidence="3">
    <location>
        <begin position="1"/>
        <end position="13"/>
    </location>
</feature>
<evidence type="ECO:0000313" key="5">
    <source>
        <dbReference type="Proteomes" id="UP000603317"/>
    </source>
</evidence>
<sequence>MREWAEYDIHEGDGGESGAGSRIVLSGPMRVDSIGLIERDLRNYDGHLATIDISAVDDIDTVGAWIVSRLADEHDAEIEGANDTAQRLLKAVEVAEGDAKVHPDRAPLVERVLYGAGEYVQDWGKGTIGLLSFLGRIVLAFGSIIRHPRRFPMRAIVRQMELVGVNSLGIIGLMSFLIGVVIAQQGAAQLSQFGAESLTVNLVGRISLRELGVLMAAIMVAGRSGSAFAAQIGTMKLTEEIDAMRTIGISPTEKLIIPRLIACTVMMVFVGFYAAVMSIIGGAAISDLMLDLNFTSFLARVRDVVPTYDLWVLLIKAPVFGLIVALLGCYQGMQVENNAEEVGKRTTQAVVFGIFFVIVVDAIFAVFFTSVGWK</sequence>
<name>A0ABQ1FF32_9SPHN</name>
<dbReference type="Pfam" id="PF02405">
    <property type="entry name" value="MlaE"/>
    <property type="match status" value="1"/>
</dbReference>
<keyword evidence="2" id="KW-0472">Membrane</keyword>
<dbReference type="InterPro" id="IPR030802">
    <property type="entry name" value="Permease_MalE"/>
</dbReference>
<dbReference type="InterPro" id="IPR003453">
    <property type="entry name" value="ABC_MlaE_roteobac"/>
</dbReference>
<evidence type="ECO:0000256" key="1">
    <source>
        <dbReference type="ARBA" id="ARBA00003787"/>
    </source>
</evidence>
<comment type="function">
    <text evidence="1">Could be part of an ABC transporter complex.</text>
</comment>
<feature type="transmembrane region" description="Helical" evidence="2">
    <location>
        <begin position="202"/>
        <end position="222"/>
    </location>
</feature>
<keyword evidence="2" id="KW-1133">Transmembrane helix</keyword>
<comment type="subcellular location">
    <subcellularLocation>
        <location evidence="2">Cell inner membrane</location>
        <topology evidence="2">Multi-pass membrane protein</topology>
    </subcellularLocation>
</comment>
<keyword evidence="2" id="KW-1003">Cell membrane</keyword>
<keyword evidence="2" id="KW-0997">Cell inner membrane</keyword>
<proteinExistence type="inferred from homology"/>
<dbReference type="EMBL" id="BMID01000001">
    <property type="protein sequence ID" value="GGA08870.1"/>
    <property type="molecule type" value="Genomic_DNA"/>
</dbReference>
<feature type="transmembrane region" description="Helical" evidence="2">
    <location>
        <begin position="350"/>
        <end position="373"/>
    </location>
</feature>
<dbReference type="PANTHER" id="PTHR30188:SF3">
    <property type="entry name" value="ABC TRANSPORTER PERMEASE"/>
    <property type="match status" value="1"/>
</dbReference>
<dbReference type="Proteomes" id="UP000603317">
    <property type="component" value="Unassembled WGS sequence"/>
</dbReference>
<dbReference type="NCBIfam" id="TIGR00056">
    <property type="entry name" value="MlaE family lipid ABC transporter permease subunit"/>
    <property type="match status" value="1"/>
</dbReference>
<evidence type="ECO:0000313" key="4">
    <source>
        <dbReference type="EMBL" id="GGA08870.1"/>
    </source>
</evidence>
<dbReference type="PANTHER" id="PTHR30188">
    <property type="entry name" value="ABC TRANSPORTER PERMEASE PROTEIN-RELATED"/>
    <property type="match status" value="1"/>
</dbReference>
<reference evidence="5" key="1">
    <citation type="journal article" date="2019" name="Int. J. Syst. Evol. Microbiol.">
        <title>The Global Catalogue of Microorganisms (GCM) 10K type strain sequencing project: providing services to taxonomists for standard genome sequencing and annotation.</title>
        <authorList>
            <consortium name="The Broad Institute Genomics Platform"/>
            <consortium name="The Broad Institute Genome Sequencing Center for Infectious Disease"/>
            <person name="Wu L."/>
            <person name="Ma J."/>
        </authorList>
    </citation>
    <scope>NUCLEOTIDE SEQUENCE [LARGE SCALE GENOMIC DNA]</scope>
    <source>
        <strain evidence="5">CGMCC 1.15297</strain>
    </source>
</reference>
<gene>
    <name evidence="4" type="ORF">GCM10010923_18930</name>
</gene>
<evidence type="ECO:0000256" key="3">
    <source>
        <dbReference type="SAM" id="MobiDB-lite"/>
    </source>
</evidence>
<keyword evidence="2" id="KW-0812">Transmembrane</keyword>
<accession>A0ABQ1FF32</accession>
<feature type="region of interest" description="Disordered" evidence="3">
    <location>
        <begin position="1"/>
        <end position="21"/>
    </location>
</feature>
<feature type="transmembrane region" description="Helical" evidence="2">
    <location>
        <begin position="310"/>
        <end position="330"/>
    </location>
</feature>
<feature type="transmembrane region" description="Helical" evidence="2">
    <location>
        <begin position="260"/>
        <end position="290"/>
    </location>
</feature>
<comment type="similarity">
    <text evidence="2">Belongs to the MlaE permease family.</text>
</comment>
<keyword evidence="5" id="KW-1185">Reference proteome</keyword>